<comment type="caution">
    <text evidence="1">The sequence shown here is derived from an EMBL/GenBank/DDBJ whole genome shotgun (WGS) entry which is preliminary data.</text>
</comment>
<reference evidence="1" key="1">
    <citation type="journal article" date="2012" name="PLoS ONE">
        <title>Gene sets for utilization of primary and secondary nutrition supplies in the distal gut of endangered iberian lynx.</title>
        <authorList>
            <person name="Alcaide M."/>
            <person name="Messina E."/>
            <person name="Richter M."/>
            <person name="Bargiela R."/>
            <person name="Peplies J."/>
            <person name="Huws S.A."/>
            <person name="Newbold C.J."/>
            <person name="Golyshin P.N."/>
            <person name="Simon M.A."/>
            <person name="Lopez G."/>
            <person name="Yakimov M.M."/>
            <person name="Ferrer M."/>
        </authorList>
    </citation>
    <scope>NUCLEOTIDE SEQUENCE</scope>
</reference>
<name>J9FSA1_9ZZZZ</name>
<dbReference type="EMBL" id="AMCI01004562">
    <property type="protein sequence ID" value="EJW97831.1"/>
    <property type="molecule type" value="Genomic_DNA"/>
</dbReference>
<dbReference type="AlphaFoldDB" id="J9FSA1"/>
<protein>
    <submittedName>
        <fullName evidence="1">Uncharacterized protein</fullName>
    </submittedName>
</protein>
<accession>J9FSA1</accession>
<evidence type="ECO:0000313" key="1">
    <source>
        <dbReference type="EMBL" id="EJW97831.1"/>
    </source>
</evidence>
<proteinExistence type="predicted"/>
<organism evidence="1">
    <name type="scientific">gut metagenome</name>
    <dbReference type="NCBI Taxonomy" id="749906"/>
    <lineage>
        <taxon>unclassified sequences</taxon>
        <taxon>metagenomes</taxon>
        <taxon>organismal metagenomes</taxon>
    </lineage>
</organism>
<sequence length="49" mass="5490">MVLMSANCIGFAVICNVYHDKQIGATDRFLNITLSFPGSKARAFTFYQE</sequence>
<gene>
    <name evidence="1" type="ORF">EVA_14061</name>
</gene>